<proteinExistence type="predicted"/>
<sequence length="113" mass="12810">MTSLLSKRSIAVVSFVLALGILTPSALKLTHLLFEHSKEKRCIAEGTKHIHEADFHCEFHDFTLVSKVFFGSSYEYVAVEMPTIGHQNSFYTSFFKPYQKEFLALRGPPIVSL</sequence>
<evidence type="ECO:0000313" key="2">
    <source>
        <dbReference type="Proteomes" id="UP000310406"/>
    </source>
</evidence>
<dbReference type="RefSeq" id="WP_136567154.1">
    <property type="nucleotide sequence ID" value="NZ_SNTZ01000010.1"/>
</dbReference>
<organism evidence="1 2">
    <name type="scientific">Flagellimonas alvinocaridis</name>
    <dbReference type="NCBI Taxonomy" id="2530200"/>
    <lineage>
        <taxon>Bacteria</taxon>
        <taxon>Pseudomonadati</taxon>
        <taxon>Bacteroidota</taxon>
        <taxon>Flavobacteriia</taxon>
        <taxon>Flavobacteriales</taxon>
        <taxon>Flavobacteriaceae</taxon>
        <taxon>Flagellimonas</taxon>
    </lineage>
</organism>
<reference evidence="1 2" key="1">
    <citation type="submission" date="2019-03" db="EMBL/GenBank/DDBJ databases">
        <title>Muricauda SCR12 sp.nov, a marine bacterium isolated from Pacific Ocean:the Okinawa trough.</title>
        <authorList>
            <person name="Liu L."/>
        </authorList>
    </citation>
    <scope>NUCLEOTIDE SEQUENCE [LARGE SCALE GENOMIC DNA]</scope>
    <source>
        <strain evidence="1 2">SCR12</strain>
    </source>
</reference>
<dbReference type="AlphaFoldDB" id="A0A4V4HWP2"/>
<keyword evidence="2" id="KW-1185">Reference proteome</keyword>
<accession>A0A4V4HWP2</accession>
<dbReference type="Proteomes" id="UP000310406">
    <property type="component" value="Unassembled WGS sequence"/>
</dbReference>
<gene>
    <name evidence="1" type="ORF">EZV76_13790</name>
</gene>
<comment type="caution">
    <text evidence="1">The sequence shown here is derived from an EMBL/GenBank/DDBJ whole genome shotgun (WGS) entry which is preliminary data.</text>
</comment>
<dbReference type="OrthoDB" id="1449138at2"/>
<evidence type="ECO:0000313" key="1">
    <source>
        <dbReference type="EMBL" id="THV57956.1"/>
    </source>
</evidence>
<dbReference type="EMBL" id="SNTZ01000010">
    <property type="protein sequence ID" value="THV57956.1"/>
    <property type="molecule type" value="Genomic_DNA"/>
</dbReference>
<name>A0A4V4HWP2_9FLAO</name>
<protein>
    <submittedName>
        <fullName evidence="1">Uncharacterized protein</fullName>
    </submittedName>
</protein>